<dbReference type="Gene3D" id="1.20.1250.20">
    <property type="entry name" value="MFS general substrate transporter like domains"/>
    <property type="match status" value="2"/>
</dbReference>
<feature type="transmembrane region" description="Helical" evidence="6">
    <location>
        <begin position="616"/>
        <end position="636"/>
    </location>
</feature>
<dbReference type="Proteomes" id="UP000034805">
    <property type="component" value="Unassembled WGS sequence"/>
</dbReference>
<dbReference type="GO" id="GO:0022857">
    <property type="term" value="F:transmembrane transporter activity"/>
    <property type="evidence" value="ECO:0007669"/>
    <property type="project" value="InterPro"/>
</dbReference>
<feature type="transmembrane region" description="Helical" evidence="6">
    <location>
        <begin position="222"/>
        <end position="245"/>
    </location>
</feature>
<comment type="caution">
    <text evidence="8">The sequence shown here is derived from an EMBL/GenBank/DDBJ whole genome shotgun (WGS) entry which is preliminary data.</text>
</comment>
<feature type="transmembrane region" description="Helical" evidence="6">
    <location>
        <begin position="531"/>
        <end position="549"/>
    </location>
</feature>
<dbReference type="Pfam" id="PF07690">
    <property type="entry name" value="MFS_1"/>
    <property type="match status" value="1"/>
</dbReference>
<organism evidence="8 9">
    <name type="scientific">Scleropages formosus</name>
    <name type="common">Asian bonytongue</name>
    <name type="synonym">Osteoglossum formosum</name>
    <dbReference type="NCBI Taxonomy" id="113540"/>
    <lineage>
        <taxon>Eukaryota</taxon>
        <taxon>Metazoa</taxon>
        <taxon>Chordata</taxon>
        <taxon>Craniata</taxon>
        <taxon>Vertebrata</taxon>
        <taxon>Euteleostomi</taxon>
        <taxon>Actinopterygii</taxon>
        <taxon>Neopterygii</taxon>
        <taxon>Teleostei</taxon>
        <taxon>Osteoglossocephala</taxon>
        <taxon>Osteoglossomorpha</taxon>
        <taxon>Osteoglossiformes</taxon>
        <taxon>Osteoglossidae</taxon>
        <taxon>Scleropages</taxon>
    </lineage>
</organism>
<dbReference type="GO" id="GO:0016020">
    <property type="term" value="C:membrane"/>
    <property type="evidence" value="ECO:0007669"/>
    <property type="project" value="UniProtKB-SubCell"/>
</dbReference>
<feature type="transmembrane region" description="Helical" evidence="6">
    <location>
        <begin position="48"/>
        <end position="71"/>
    </location>
</feature>
<dbReference type="SUPFAM" id="SSF103473">
    <property type="entry name" value="MFS general substrate transporter"/>
    <property type="match status" value="1"/>
</dbReference>
<feature type="non-terminal residue" evidence="8">
    <location>
        <position position="1"/>
    </location>
</feature>
<evidence type="ECO:0000313" key="9">
    <source>
        <dbReference type="Proteomes" id="UP000034805"/>
    </source>
</evidence>
<evidence type="ECO:0000256" key="4">
    <source>
        <dbReference type="ARBA" id="ARBA00023136"/>
    </source>
</evidence>
<evidence type="ECO:0000256" key="3">
    <source>
        <dbReference type="ARBA" id="ARBA00022989"/>
    </source>
</evidence>
<feature type="compositionally biased region" description="Basic and acidic residues" evidence="5">
    <location>
        <begin position="690"/>
        <end position="699"/>
    </location>
</feature>
<keyword evidence="4 6" id="KW-0472">Membrane</keyword>
<evidence type="ECO:0000259" key="7">
    <source>
        <dbReference type="PROSITE" id="PS50850"/>
    </source>
</evidence>
<dbReference type="InterPro" id="IPR036259">
    <property type="entry name" value="MFS_trans_sf"/>
</dbReference>
<evidence type="ECO:0000313" key="8">
    <source>
        <dbReference type="EMBL" id="KPP57036.1"/>
    </source>
</evidence>
<sequence length="729" mass="80443">ATLNHFATCAYFSSFCRYFTLYHRGGSFMRFDDLLSSVGGFGRYQKTLYVWICLPQVLIAFHMMASVFTGATPPHRCRDTWRHDNASGAPASACLARAPNGTARTCGAGWTYSREVFESTVVTEWDLVCDQASLNSISSSVYMLGLLVGALIFGAMADRYGRRFALLASLALQTVFGVGTAFAPSFPLYVFLRFIVGAAVSGVIINAFVLGTEWTCTRHRMLAGIITDYFFGLGYMLLAGVAYLVRDWRKLQLAISAPGFLFIFYICSSPNRHHIKSPRLVERWQEDTFPLKVKHHRATEVMFHPTPSLSQARWLLANDRRDEAIVLLRRAAAVNGKDFPSTAQVVVIAEEVVKSSARTRICRAKDPGFRSRHLRDKSILISYPRASMLGCAARSLLPLCRVLAPFPKAAAELQPPDSYVSTGNVRLRALAGGRHMTRTSKHPMEKFEILPEQRRSHTAVDLVRTPQMRKRAIILFYIWFVNVLVYYGLSLGVSHLGVNLYLTQFVFGVVEIPARSLVMLFLPCSRRLPQSAFLAVGGAACLLTLAVPADMPNAVTALAMLGKFGITASFAIIYVYSAEIFPTVLRQTGIGVSSMFARLGGVLAPLINLLRSHSPMVPMLIFGATPLVGAALALALPETANRPLPDTMEDAEHWEHRSHGKRVLGESPEDEGQAENSPQEQELQLSNEVRNSERSEPKPEGGAMRAGRQDGAGILQQNMATRGLYPVRS</sequence>
<feature type="region of interest" description="Disordered" evidence="5">
    <location>
        <begin position="652"/>
        <end position="729"/>
    </location>
</feature>
<feature type="compositionally biased region" description="Polar residues" evidence="5">
    <location>
        <begin position="674"/>
        <end position="689"/>
    </location>
</feature>
<feature type="transmembrane region" description="Helical" evidence="6">
    <location>
        <begin position="189"/>
        <end position="210"/>
    </location>
</feature>
<feature type="transmembrane region" description="Helical" evidence="6">
    <location>
        <begin position="140"/>
        <end position="157"/>
    </location>
</feature>
<evidence type="ECO:0000256" key="1">
    <source>
        <dbReference type="ARBA" id="ARBA00004141"/>
    </source>
</evidence>
<name>A0A0P7XW16_SCLFO</name>
<feature type="transmembrane region" description="Helical" evidence="6">
    <location>
        <begin position="501"/>
        <end position="522"/>
    </location>
</feature>
<evidence type="ECO:0000256" key="6">
    <source>
        <dbReference type="SAM" id="Phobius"/>
    </source>
</evidence>
<evidence type="ECO:0000256" key="2">
    <source>
        <dbReference type="ARBA" id="ARBA00022692"/>
    </source>
</evidence>
<protein>
    <submittedName>
        <fullName evidence="8">Solute carrier family 22 member 13-like</fullName>
    </submittedName>
</protein>
<feature type="domain" description="Major facilitator superfamily (MFS) profile" evidence="7">
    <location>
        <begin position="48"/>
        <end position="641"/>
    </location>
</feature>
<dbReference type="InterPro" id="IPR005828">
    <property type="entry name" value="MFS_sugar_transport-like"/>
</dbReference>
<dbReference type="Pfam" id="PF00083">
    <property type="entry name" value="Sugar_tr"/>
    <property type="match status" value="1"/>
</dbReference>
<reference evidence="8 9" key="1">
    <citation type="submission" date="2015-08" db="EMBL/GenBank/DDBJ databases">
        <title>The genome of the Asian arowana (Scleropages formosus).</title>
        <authorList>
            <person name="Tan M.H."/>
            <person name="Gan H.M."/>
            <person name="Croft L.J."/>
            <person name="Austin C.M."/>
        </authorList>
    </citation>
    <scope>NUCLEOTIDE SEQUENCE [LARGE SCALE GENOMIC DNA]</scope>
    <source>
        <strain evidence="8">Aro1</strain>
    </source>
</reference>
<dbReference type="EMBL" id="JARO02017880">
    <property type="protein sequence ID" value="KPP57036.1"/>
    <property type="molecule type" value="Genomic_DNA"/>
</dbReference>
<dbReference type="InterPro" id="IPR011701">
    <property type="entry name" value="MFS"/>
</dbReference>
<feature type="transmembrane region" description="Helical" evidence="6">
    <location>
        <begin position="251"/>
        <end position="268"/>
    </location>
</feature>
<proteinExistence type="predicted"/>
<gene>
    <name evidence="8" type="ORF">Z043_125283</name>
</gene>
<dbReference type="InterPro" id="IPR020846">
    <property type="entry name" value="MFS_dom"/>
</dbReference>
<feature type="transmembrane region" description="Helical" evidence="6">
    <location>
        <begin position="164"/>
        <end position="183"/>
    </location>
</feature>
<accession>A0A0P7XW16</accession>
<feature type="transmembrane region" description="Helical" evidence="6">
    <location>
        <begin position="472"/>
        <end position="489"/>
    </location>
</feature>
<evidence type="ECO:0000256" key="5">
    <source>
        <dbReference type="SAM" id="MobiDB-lite"/>
    </source>
</evidence>
<feature type="transmembrane region" description="Helical" evidence="6">
    <location>
        <begin position="555"/>
        <end position="576"/>
    </location>
</feature>
<dbReference type="PROSITE" id="PS50850">
    <property type="entry name" value="MFS"/>
    <property type="match status" value="1"/>
</dbReference>
<comment type="subcellular location">
    <subcellularLocation>
        <location evidence="1">Membrane</location>
        <topology evidence="1">Multi-pass membrane protein</topology>
    </subcellularLocation>
</comment>
<feature type="transmembrane region" description="Helical" evidence="6">
    <location>
        <begin position="588"/>
        <end position="610"/>
    </location>
</feature>
<keyword evidence="3 6" id="KW-1133">Transmembrane helix</keyword>
<dbReference type="AlphaFoldDB" id="A0A0P7XW16"/>
<dbReference type="PANTHER" id="PTHR24064">
    <property type="entry name" value="SOLUTE CARRIER FAMILY 22 MEMBER"/>
    <property type="match status" value="1"/>
</dbReference>
<keyword evidence="2 6" id="KW-0812">Transmembrane</keyword>